<name>A0A6B9V8E9_ARAHY</name>
<reference evidence="1 2" key="1">
    <citation type="submission" date="2020-01" db="EMBL/GenBank/DDBJ databases">
        <title>Genome sequence of Arachis hypogaea, cultivar Shitouqi.</title>
        <authorList>
            <person name="Zhuang W."/>
            <person name="Chen H."/>
            <person name="Varshney R."/>
            <person name="Wang D."/>
            <person name="Ming R."/>
        </authorList>
    </citation>
    <scope>NUCLEOTIDE SEQUENCE [LARGE SCALE GENOMIC DNA]</scope>
    <source>
        <tissue evidence="1">Young leaf</tissue>
    </source>
</reference>
<gene>
    <name evidence="1" type="ORF">DS421_19g654790</name>
</gene>
<proteinExistence type="predicted"/>
<evidence type="ECO:0000313" key="2">
    <source>
        <dbReference type="Proteomes" id="UP000464620"/>
    </source>
</evidence>
<dbReference type="AlphaFoldDB" id="A0A6B9V8E9"/>
<dbReference type="EMBL" id="CP031001">
    <property type="protein sequence ID" value="QHN77679.1"/>
    <property type="molecule type" value="Genomic_DNA"/>
</dbReference>
<sequence>MCSSFSVGRVLIDTCMFDMINEWVHVTIGTSEFDVLVKEVGREMYGEECFPNTKVEQKNKREVVPKYMQHIKVRNEASSGVEPMVAGWDPEAERTVVESLEQDKGKVGILSCELNEWNFQNSKGHYVRTGCPLINGKEDVTAIMATNMDEDSDCTVSCTYEEIQRGYPICGQKREHSIANRRINKGLLAKRPKEVEHKGGKNKKDKAQLEEYGFGNNKNNVAQLEECGLGQSNLVMDDPVEGDETRLAACALECIVPRGQAGEQDRDGGPTDSAAEEMLTVGGEPSRGQEEHDQFTGDATIGNQFEGFYCKMSNMKPDEVEGRVQAAGDAKS</sequence>
<protein>
    <submittedName>
        <fullName evidence="1">Uncharacterized protein</fullName>
    </submittedName>
</protein>
<accession>A0A6B9V8E9</accession>
<evidence type="ECO:0000313" key="1">
    <source>
        <dbReference type="EMBL" id="QHN77679.1"/>
    </source>
</evidence>
<organism evidence="1 2">
    <name type="scientific">Arachis hypogaea</name>
    <name type="common">Peanut</name>
    <dbReference type="NCBI Taxonomy" id="3818"/>
    <lineage>
        <taxon>Eukaryota</taxon>
        <taxon>Viridiplantae</taxon>
        <taxon>Streptophyta</taxon>
        <taxon>Embryophyta</taxon>
        <taxon>Tracheophyta</taxon>
        <taxon>Spermatophyta</taxon>
        <taxon>Magnoliopsida</taxon>
        <taxon>eudicotyledons</taxon>
        <taxon>Gunneridae</taxon>
        <taxon>Pentapetalae</taxon>
        <taxon>rosids</taxon>
        <taxon>fabids</taxon>
        <taxon>Fabales</taxon>
        <taxon>Fabaceae</taxon>
        <taxon>Papilionoideae</taxon>
        <taxon>50 kb inversion clade</taxon>
        <taxon>dalbergioids sensu lato</taxon>
        <taxon>Dalbergieae</taxon>
        <taxon>Pterocarpus clade</taxon>
        <taxon>Arachis</taxon>
    </lineage>
</organism>
<dbReference type="Proteomes" id="UP000464620">
    <property type="component" value="Chromosome B09"/>
</dbReference>